<evidence type="ECO:0000256" key="7">
    <source>
        <dbReference type="PIRSR" id="PIRSR618044-1"/>
    </source>
</evidence>
<feature type="active site" description="Acyl-ester intermediate" evidence="7">
    <location>
        <position position="129"/>
    </location>
</feature>
<evidence type="ECO:0000256" key="1">
    <source>
        <dbReference type="ARBA" id="ARBA00007164"/>
    </source>
</evidence>
<protein>
    <recommendedName>
        <fullName evidence="15">D-alanyl-D-alanine carboxypeptidase</fullName>
    </recommendedName>
</protein>
<feature type="domain" description="Peptidase S11 D-alanyl-D-alanine carboxypeptidase A N-terminal" evidence="11">
    <location>
        <begin position="106"/>
        <end position="330"/>
    </location>
</feature>
<dbReference type="PRINTS" id="PR00725">
    <property type="entry name" value="DADACBPTASE1"/>
</dbReference>
<keyword evidence="5" id="KW-0573">Peptidoglycan synthesis</keyword>
<dbReference type="Pfam" id="PF07833">
    <property type="entry name" value="Cu_amine_oxidN1"/>
    <property type="match status" value="1"/>
</dbReference>
<keyword evidence="2 10" id="KW-0732">Signal</keyword>
<dbReference type="GO" id="GO:0009002">
    <property type="term" value="F:serine-type D-Ala-D-Ala carboxypeptidase activity"/>
    <property type="evidence" value="ECO:0007669"/>
    <property type="project" value="InterPro"/>
</dbReference>
<dbReference type="GO" id="GO:0071555">
    <property type="term" value="P:cell wall organization"/>
    <property type="evidence" value="ECO:0007669"/>
    <property type="project" value="UniProtKB-KW"/>
</dbReference>
<dbReference type="Gene3D" id="3.40.710.10">
    <property type="entry name" value="DD-peptidase/beta-lactamase superfamily"/>
    <property type="match status" value="1"/>
</dbReference>
<evidence type="ECO:0000259" key="11">
    <source>
        <dbReference type="Pfam" id="PF00768"/>
    </source>
</evidence>
<evidence type="ECO:0000313" key="14">
    <source>
        <dbReference type="Proteomes" id="UP000243650"/>
    </source>
</evidence>
<dbReference type="InterPro" id="IPR018044">
    <property type="entry name" value="Peptidase_S11"/>
</dbReference>
<evidence type="ECO:0000256" key="8">
    <source>
        <dbReference type="PIRSR" id="PIRSR618044-2"/>
    </source>
</evidence>
<evidence type="ECO:0000313" key="13">
    <source>
        <dbReference type="EMBL" id="PRO67005.1"/>
    </source>
</evidence>
<dbReference type="InterPro" id="IPR036582">
    <property type="entry name" value="Mao_N_sf"/>
</dbReference>
<dbReference type="SUPFAM" id="SSF55383">
    <property type="entry name" value="Copper amine oxidase, domain N"/>
    <property type="match status" value="1"/>
</dbReference>
<feature type="signal peptide" evidence="10">
    <location>
        <begin position="1"/>
        <end position="25"/>
    </location>
</feature>
<dbReference type="GO" id="GO:0009252">
    <property type="term" value="P:peptidoglycan biosynthetic process"/>
    <property type="evidence" value="ECO:0007669"/>
    <property type="project" value="UniProtKB-KW"/>
</dbReference>
<feature type="chain" id="PRO_5039564765" description="D-alanyl-D-alanine carboxypeptidase" evidence="10">
    <location>
        <begin position="26"/>
        <end position="526"/>
    </location>
</feature>
<dbReference type="Pfam" id="PF00768">
    <property type="entry name" value="Peptidase_S11"/>
    <property type="match status" value="1"/>
</dbReference>
<dbReference type="PANTHER" id="PTHR21581">
    <property type="entry name" value="D-ALANYL-D-ALANINE CARBOXYPEPTIDASE"/>
    <property type="match status" value="1"/>
</dbReference>
<keyword evidence="6" id="KW-0961">Cell wall biogenesis/degradation</keyword>
<dbReference type="RefSeq" id="WP_105957391.1">
    <property type="nucleotide sequence ID" value="NZ_PVNS01000001.1"/>
</dbReference>
<evidence type="ECO:0000256" key="9">
    <source>
        <dbReference type="RuleBase" id="RU004016"/>
    </source>
</evidence>
<evidence type="ECO:0000256" key="4">
    <source>
        <dbReference type="ARBA" id="ARBA00022960"/>
    </source>
</evidence>
<keyword evidence="4" id="KW-0133">Cell shape</keyword>
<dbReference type="GO" id="GO:0006508">
    <property type="term" value="P:proteolysis"/>
    <property type="evidence" value="ECO:0007669"/>
    <property type="project" value="InterPro"/>
</dbReference>
<dbReference type="AlphaFoldDB" id="A0A2P6ML67"/>
<dbReference type="InterPro" id="IPR012854">
    <property type="entry name" value="Cu_amine_oxidase-like_N"/>
</dbReference>
<comment type="caution">
    <text evidence="13">The sequence shown here is derived from an EMBL/GenBank/DDBJ whole genome shotgun (WGS) entry which is preliminary data.</text>
</comment>
<name>A0A2P6ML67_ALKUR</name>
<feature type="domain" description="Copper amine oxidase-like N-terminal" evidence="12">
    <location>
        <begin position="414"/>
        <end position="518"/>
    </location>
</feature>
<organism evidence="13 14">
    <name type="scientific">Alkalicoccus urumqiensis</name>
    <name type="common">Bacillus urumqiensis</name>
    <dbReference type="NCBI Taxonomy" id="1548213"/>
    <lineage>
        <taxon>Bacteria</taxon>
        <taxon>Bacillati</taxon>
        <taxon>Bacillota</taxon>
        <taxon>Bacilli</taxon>
        <taxon>Bacillales</taxon>
        <taxon>Bacillaceae</taxon>
        <taxon>Alkalicoccus</taxon>
    </lineage>
</organism>
<evidence type="ECO:0000256" key="6">
    <source>
        <dbReference type="ARBA" id="ARBA00023316"/>
    </source>
</evidence>
<feature type="active site" description="Proton acceptor" evidence="7">
    <location>
        <position position="132"/>
    </location>
</feature>
<evidence type="ECO:0000256" key="3">
    <source>
        <dbReference type="ARBA" id="ARBA00022801"/>
    </source>
</evidence>
<dbReference type="PANTHER" id="PTHR21581:SF33">
    <property type="entry name" value="D-ALANYL-D-ALANINE CARBOXYPEPTIDASE DACB"/>
    <property type="match status" value="1"/>
</dbReference>
<reference evidence="13 14" key="1">
    <citation type="submission" date="2018-03" db="EMBL/GenBank/DDBJ databases">
        <title>Bacillus urumqiensis sp. nov., a moderately haloalkaliphilic bacterium isolated from a salt lake.</title>
        <authorList>
            <person name="Zhao B."/>
            <person name="Liao Z."/>
        </authorList>
    </citation>
    <scope>NUCLEOTIDE SEQUENCE [LARGE SCALE GENOMIC DNA]</scope>
    <source>
        <strain evidence="13 14">BZ-SZ-XJ18</strain>
    </source>
</reference>
<evidence type="ECO:0000259" key="12">
    <source>
        <dbReference type="Pfam" id="PF07833"/>
    </source>
</evidence>
<sequence length="526" mass="58115">MLKKNLLMLLAAVLFITAPGASVYAALPVQADVEEYFLQSDQKKAMGSGQMLTFNGVSYLPVQDIQDFLNRSAADPFYAASLPKKTINLHNDVLSFWTNTNGVGTVVAENTTDNLMFQKNADRRLYPSSTTKVLTLYTALKHGNLQDTVTVSSAASDIPWDSSKSGVKPGDRMTLETLLYAMMLPSGNDAAMAVADHISGSVPAFIQLMNQEAESLGASQSNFTNPHGYHDSRHYSTPKDIAAITFGALQYTKAAEIMGTERYTSRYTDRYGRPQTQTWRSTNHQMRPDSSYYAPQIDGGKTGYTSASQHNLVSFKQQNGNTYVSVVLKGSRFPRYTDTMKMMNEAIRRAEARDQDKTTITIEPDSFQQADTADYRAVRNGIPSFMWDGEQYAALETVSIPLERSSDQHPHVTVDQELIHFKSQEPVIESGRMLVPVRELFEQLGVQVTYSSASRTIDITGNTGSGAQHIQLQLDSTSASINGTEHTLDVPATIKNGRTIVPVRFIAEAFDQPVDWGRGRIVTVQP</sequence>
<feature type="binding site" evidence="8">
    <location>
        <position position="301"/>
    </location>
    <ligand>
        <name>substrate</name>
    </ligand>
</feature>
<evidence type="ECO:0000256" key="5">
    <source>
        <dbReference type="ARBA" id="ARBA00022984"/>
    </source>
</evidence>
<gene>
    <name evidence="13" type="ORF">C6I21_00095</name>
</gene>
<dbReference type="EMBL" id="PVNS01000001">
    <property type="protein sequence ID" value="PRO67005.1"/>
    <property type="molecule type" value="Genomic_DNA"/>
</dbReference>
<accession>A0A2P6ML67</accession>
<dbReference type="InterPro" id="IPR012338">
    <property type="entry name" value="Beta-lactam/transpept-like"/>
</dbReference>
<keyword evidence="14" id="KW-1185">Reference proteome</keyword>
<dbReference type="GO" id="GO:0008360">
    <property type="term" value="P:regulation of cell shape"/>
    <property type="evidence" value="ECO:0007669"/>
    <property type="project" value="UniProtKB-KW"/>
</dbReference>
<feature type="active site" evidence="7">
    <location>
        <position position="186"/>
    </location>
</feature>
<evidence type="ECO:0000256" key="2">
    <source>
        <dbReference type="ARBA" id="ARBA00022729"/>
    </source>
</evidence>
<dbReference type="Gene3D" id="3.30.457.10">
    <property type="entry name" value="Copper amine oxidase-like, N-terminal domain"/>
    <property type="match status" value="1"/>
</dbReference>
<evidence type="ECO:0000256" key="10">
    <source>
        <dbReference type="SAM" id="SignalP"/>
    </source>
</evidence>
<dbReference type="SUPFAM" id="SSF56601">
    <property type="entry name" value="beta-lactamase/transpeptidase-like"/>
    <property type="match status" value="1"/>
</dbReference>
<dbReference type="OrthoDB" id="9791132at2"/>
<proteinExistence type="inferred from homology"/>
<dbReference type="Proteomes" id="UP000243650">
    <property type="component" value="Unassembled WGS sequence"/>
</dbReference>
<keyword evidence="3" id="KW-0378">Hydrolase</keyword>
<dbReference type="InterPro" id="IPR001967">
    <property type="entry name" value="Peptidase_S11_N"/>
</dbReference>
<evidence type="ECO:0008006" key="15">
    <source>
        <dbReference type="Google" id="ProtNLM"/>
    </source>
</evidence>
<comment type="similarity">
    <text evidence="1 9">Belongs to the peptidase S11 family.</text>
</comment>